<evidence type="ECO:0000256" key="6">
    <source>
        <dbReference type="SAM" id="Phobius"/>
    </source>
</evidence>
<dbReference type="Proteomes" id="UP000447833">
    <property type="component" value="Unassembled WGS sequence"/>
</dbReference>
<dbReference type="AlphaFoldDB" id="A0A845F0S4"/>
<evidence type="ECO:0000259" key="7">
    <source>
        <dbReference type="Pfam" id="PF00892"/>
    </source>
</evidence>
<evidence type="ECO:0000256" key="1">
    <source>
        <dbReference type="ARBA" id="ARBA00004127"/>
    </source>
</evidence>
<evidence type="ECO:0000256" key="5">
    <source>
        <dbReference type="ARBA" id="ARBA00023136"/>
    </source>
</evidence>
<gene>
    <name evidence="8" type="ORF">GLW07_13670</name>
</gene>
<feature type="transmembrane region" description="Helical" evidence="6">
    <location>
        <begin position="93"/>
        <end position="110"/>
    </location>
</feature>
<dbReference type="InterPro" id="IPR037185">
    <property type="entry name" value="EmrE-like"/>
</dbReference>
<feature type="domain" description="EamA" evidence="7">
    <location>
        <begin position="3"/>
        <end position="133"/>
    </location>
</feature>
<comment type="caution">
    <text evidence="8">The sequence shown here is derived from an EMBL/GenBank/DDBJ whole genome shotgun (WGS) entry which is preliminary data.</text>
</comment>
<dbReference type="GO" id="GO:0016020">
    <property type="term" value="C:membrane"/>
    <property type="evidence" value="ECO:0007669"/>
    <property type="project" value="UniProtKB-SubCell"/>
</dbReference>
<feature type="transmembrane region" description="Helical" evidence="6">
    <location>
        <begin position="117"/>
        <end position="134"/>
    </location>
</feature>
<dbReference type="Gene3D" id="1.10.3730.20">
    <property type="match status" value="1"/>
</dbReference>
<evidence type="ECO:0000256" key="2">
    <source>
        <dbReference type="ARBA" id="ARBA00007362"/>
    </source>
</evidence>
<evidence type="ECO:0000256" key="3">
    <source>
        <dbReference type="ARBA" id="ARBA00022692"/>
    </source>
</evidence>
<feature type="transmembrane region" description="Helical" evidence="6">
    <location>
        <begin position="233"/>
        <end position="250"/>
    </location>
</feature>
<reference evidence="8 9" key="1">
    <citation type="submission" date="2019-11" db="EMBL/GenBank/DDBJ databases">
        <title>Genome sequences of 17 halophilic strains isolated from different environments.</title>
        <authorList>
            <person name="Furrow R.E."/>
        </authorList>
    </citation>
    <scope>NUCLEOTIDE SEQUENCE [LARGE SCALE GENOMIC DNA]</scope>
    <source>
        <strain evidence="8 9">22506_14_FS</strain>
    </source>
</reference>
<feature type="transmembrane region" description="Helical" evidence="6">
    <location>
        <begin position="174"/>
        <end position="191"/>
    </location>
</feature>
<feature type="transmembrane region" description="Helical" evidence="6">
    <location>
        <begin position="140"/>
        <end position="162"/>
    </location>
</feature>
<name>A0A845F0S4_9BACL</name>
<dbReference type="PANTHER" id="PTHR22911">
    <property type="entry name" value="ACYL-MALONYL CONDENSING ENZYME-RELATED"/>
    <property type="match status" value="1"/>
</dbReference>
<sequence>MRNGVILAILSSLIFSMMNVLVKSISDTVPTSEIVFFRSFIGTVLIYFFMKRSKVRFSRKGIPFLMLRGIFGALYLLAYFYTISKIPLADASILAHLSPFFAVFFSYLFLKERVSKRVILILPLVLVGIVLLTKPGAYSAYSLFALVGVASALFAGAAAVSIRFLSKAHHSFEIVFYFLATGTLITIPLMWNNFVIPSPTELSVLFGIGVVSLLGQVFLTKAFTHESVVVVEIARYIGIVFNILWGFLFWAEVPDMLTVTGGILIVTSCILLSRKKQPVQKSKISFVPVWKNNR</sequence>
<comment type="subcellular location">
    <subcellularLocation>
        <location evidence="1">Endomembrane system</location>
        <topology evidence="1">Multi-pass membrane protein</topology>
    </subcellularLocation>
</comment>
<dbReference type="Pfam" id="PF00892">
    <property type="entry name" value="EamA"/>
    <property type="match status" value="2"/>
</dbReference>
<dbReference type="EMBL" id="WMEY01000004">
    <property type="protein sequence ID" value="MYL64400.1"/>
    <property type="molecule type" value="Genomic_DNA"/>
</dbReference>
<organism evidence="8 9">
    <name type="scientific">Guptibacillus hwajinpoensis</name>
    <dbReference type="NCBI Taxonomy" id="208199"/>
    <lineage>
        <taxon>Bacteria</taxon>
        <taxon>Bacillati</taxon>
        <taxon>Bacillota</taxon>
        <taxon>Bacilli</taxon>
        <taxon>Bacillales</taxon>
        <taxon>Guptibacillaceae</taxon>
        <taxon>Guptibacillus</taxon>
    </lineage>
</organism>
<dbReference type="InterPro" id="IPR000620">
    <property type="entry name" value="EamA_dom"/>
</dbReference>
<feature type="transmembrane region" description="Helical" evidence="6">
    <location>
        <begin position="34"/>
        <end position="50"/>
    </location>
</feature>
<protein>
    <submittedName>
        <fullName evidence="8">EamA family transporter</fullName>
    </submittedName>
</protein>
<feature type="transmembrane region" description="Helical" evidence="6">
    <location>
        <begin position="62"/>
        <end position="81"/>
    </location>
</feature>
<keyword evidence="4 6" id="KW-1133">Transmembrane helix</keyword>
<feature type="domain" description="EamA" evidence="7">
    <location>
        <begin position="145"/>
        <end position="273"/>
    </location>
</feature>
<feature type="transmembrane region" description="Helical" evidence="6">
    <location>
        <begin position="256"/>
        <end position="273"/>
    </location>
</feature>
<evidence type="ECO:0000313" key="8">
    <source>
        <dbReference type="EMBL" id="MYL64400.1"/>
    </source>
</evidence>
<proteinExistence type="inferred from homology"/>
<dbReference type="PANTHER" id="PTHR22911:SF6">
    <property type="entry name" value="SOLUTE CARRIER FAMILY 35 MEMBER G1"/>
    <property type="match status" value="1"/>
</dbReference>
<keyword evidence="5 6" id="KW-0472">Membrane</keyword>
<keyword evidence="3 6" id="KW-0812">Transmembrane</keyword>
<evidence type="ECO:0000313" key="9">
    <source>
        <dbReference type="Proteomes" id="UP000447833"/>
    </source>
</evidence>
<dbReference type="SUPFAM" id="SSF103481">
    <property type="entry name" value="Multidrug resistance efflux transporter EmrE"/>
    <property type="match status" value="2"/>
</dbReference>
<feature type="transmembrane region" description="Helical" evidence="6">
    <location>
        <begin position="203"/>
        <end position="221"/>
    </location>
</feature>
<accession>A0A845F0S4</accession>
<comment type="similarity">
    <text evidence="2">Belongs to the EamA transporter family.</text>
</comment>
<evidence type="ECO:0000256" key="4">
    <source>
        <dbReference type="ARBA" id="ARBA00022989"/>
    </source>
</evidence>
<dbReference type="RefSeq" id="WP_160919855.1">
    <property type="nucleotide sequence ID" value="NZ_WMEY01000004.1"/>
</dbReference>